<feature type="transmembrane region" description="Helical" evidence="1">
    <location>
        <begin position="85"/>
        <end position="105"/>
    </location>
</feature>
<organism evidence="2 3">
    <name type="scientific">Chitinophaga oryziterrae</name>
    <dbReference type="NCBI Taxonomy" id="1031224"/>
    <lineage>
        <taxon>Bacteria</taxon>
        <taxon>Pseudomonadati</taxon>
        <taxon>Bacteroidota</taxon>
        <taxon>Chitinophagia</taxon>
        <taxon>Chitinophagales</taxon>
        <taxon>Chitinophagaceae</taxon>
        <taxon>Chitinophaga</taxon>
    </lineage>
</organism>
<evidence type="ECO:0000313" key="3">
    <source>
        <dbReference type="Proteomes" id="UP000468388"/>
    </source>
</evidence>
<feature type="transmembrane region" description="Helical" evidence="1">
    <location>
        <begin position="12"/>
        <end position="33"/>
    </location>
</feature>
<dbReference type="Proteomes" id="UP000468388">
    <property type="component" value="Unassembled WGS sequence"/>
</dbReference>
<keyword evidence="1" id="KW-1133">Transmembrane helix</keyword>
<dbReference type="AlphaFoldDB" id="A0A6N8J808"/>
<keyword evidence="1" id="KW-0812">Transmembrane</keyword>
<feature type="transmembrane region" description="Helical" evidence="1">
    <location>
        <begin position="53"/>
        <end position="78"/>
    </location>
</feature>
<evidence type="ECO:0000256" key="1">
    <source>
        <dbReference type="SAM" id="Phobius"/>
    </source>
</evidence>
<sequence length="234" mass="25901">MMTNKKLARIAGLLYLIVIGTGLFAEVFVRQALRVSGDAIATAHNIQTSEMLYRLGFVADLTNFIIGLPCILIFYILFKQVNKHLATLAIFFVIIQTAIIAVNLLNQASPLLFLGGGQYLKSFQPDQLAMLSNHALDLQAEGYAIGLVFFGFYCLIIGYLIIESTFLPRILGVLYGLAGLCYIINSYAMFLSPNFASALFPYIMIPSFVGEFSVSLWLLIMGVKENKSSEKDIQ</sequence>
<feature type="transmembrane region" description="Helical" evidence="1">
    <location>
        <begin position="142"/>
        <end position="162"/>
    </location>
</feature>
<dbReference type="RefSeq" id="WP_157299045.1">
    <property type="nucleotide sequence ID" value="NZ_BAAAZB010000005.1"/>
</dbReference>
<dbReference type="InterPro" id="IPR025495">
    <property type="entry name" value="DUF4386"/>
</dbReference>
<name>A0A6N8J808_9BACT</name>
<dbReference type="EMBL" id="WRXO01000001">
    <property type="protein sequence ID" value="MVT40416.1"/>
    <property type="molecule type" value="Genomic_DNA"/>
</dbReference>
<feature type="transmembrane region" description="Helical" evidence="1">
    <location>
        <begin position="199"/>
        <end position="220"/>
    </location>
</feature>
<accession>A0A6N8J808</accession>
<dbReference type="OrthoDB" id="1160166at2"/>
<keyword evidence="1" id="KW-0472">Membrane</keyword>
<keyword evidence="3" id="KW-1185">Reference proteome</keyword>
<proteinExistence type="predicted"/>
<dbReference type="Pfam" id="PF14329">
    <property type="entry name" value="DUF4386"/>
    <property type="match status" value="1"/>
</dbReference>
<evidence type="ECO:0000313" key="2">
    <source>
        <dbReference type="EMBL" id="MVT40416.1"/>
    </source>
</evidence>
<feature type="transmembrane region" description="Helical" evidence="1">
    <location>
        <begin position="174"/>
        <end position="193"/>
    </location>
</feature>
<protein>
    <submittedName>
        <fullName evidence="2">DUF4386 family protein</fullName>
    </submittedName>
</protein>
<reference evidence="2 3" key="1">
    <citation type="submission" date="2019-12" db="EMBL/GenBank/DDBJ databases">
        <title>The draft genomic sequence of strain Chitinophaga oryziterrae JCM 16595.</title>
        <authorList>
            <person name="Zhang X."/>
        </authorList>
    </citation>
    <scope>NUCLEOTIDE SEQUENCE [LARGE SCALE GENOMIC DNA]</scope>
    <source>
        <strain evidence="2 3">JCM 16595</strain>
    </source>
</reference>
<comment type="caution">
    <text evidence="2">The sequence shown here is derived from an EMBL/GenBank/DDBJ whole genome shotgun (WGS) entry which is preliminary data.</text>
</comment>
<gene>
    <name evidence="2" type="ORF">GO495_07465</name>
</gene>